<comment type="caution">
    <text evidence="1">The sequence shown here is derived from an EMBL/GenBank/DDBJ whole genome shotgun (WGS) entry which is preliminary data.</text>
</comment>
<accession>A0A9D4DFC9</accession>
<evidence type="ECO:0000313" key="1">
    <source>
        <dbReference type="EMBL" id="KAH3747763.1"/>
    </source>
</evidence>
<reference evidence="1" key="2">
    <citation type="submission" date="2020-11" db="EMBL/GenBank/DDBJ databases">
        <authorList>
            <person name="McCartney M.A."/>
            <person name="Auch B."/>
            <person name="Kono T."/>
            <person name="Mallez S."/>
            <person name="Becker A."/>
            <person name="Gohl D.M."/>
            <person name="Silverstein K.A.T."/>
            <person name="Koren S."/>
            <person name="Bechman K.B."/>
            <person name="Herman A."/>
            <person name="Abrahante J.E."/>
            <person name="Garbe J."/>
        </authorList>
    </citation>
    <scope>NUCLEOTIDE SEQUENCE</scope>
    <source>
        <strain evidence="1">Duluth1</strain>
        <tissue evidence="1">Whole animal</tissue>
    </source>
</reference>
<reference evidence="1" key="1">
    <citation type="journal article" date="2019" name="bioRxiv">
        <title>The Genome of the Zebra Mussel, Dreissena polymorpha: A Resource for Invasive Species Research.</title>
        <authorList>
            <person name="McCartney M.A."/>
            <person name="Auch B."/>
            <person name="Kono T."/>
            <person name="Mallez S."/>
            <person name="Zhang Y."/>
            <person name="Obille A."/>
            <person name="Becker A."/>
            <person name="Abrahante J.E."/>
            <person name="Garbe J."/>
            <person name="Badalamenti J.P."/>
            <person name="Herman A."/>
            <person name="Mangelson H."/>
            <person name="Liachko I."/>
            <person name="Sullivan S."/>
            <person name="Sone E.D."/>
            <person name="Koren S."/>
            <person name="Silverstein K.A.T."/>
            <person name="Beckman K.B."/>
            <person name="Gohl D.M."/>
        </authorList>
    </citation>
    <scope>NUCLEOTIDE SEQUENCE</scope>
    <source>
        <strain evidence="1">Duluth1</strain>
        <tissue evidence="1">Whole animal</tissue>
    </source>
</reference>
<dbReference type="Proteomes" id="UP000828390">
    <property type="component" value="Unassembled WGS sequence"/>
</dbReference>
<evidence type="ECO:0000313" key="2">
    <source>
        <dbReference type="Proteomes" id="UP000828390"/>
    </source>
</evidence>
<dbReference type="PANTHER" id="PTHR46704:SF9">
    <property type="entry name" value="BHLH DOMAIN-CONTAINING PROTEIN"/>
    <property type="match status" value="1"/>
</dbReference>
<organism evidence="1 2">
    <name type="scientific">Dreissena polymorpha</name>
    <name type="common">Zebra mussel</name>
    <name type="synonym">Mytilus polymorpha</name>
    <dbReference type="NCBI Taxonomy" id="45954"/>
    <lineage>
        <taxon>Eukaryota</taxon>
        <taxon>Metazoa</taxon>
        <taxon>Spiralia</taxon>
        <taxon>Lophotrochozoa</taxon>
        <taxon>Mollusca</taxon>
        <taxon>Bivalvia</taxon>
        <taxon>Autobranchia</taxon>
        <taxon>Heteroconchia</taxon>
        <taxon>Euheterodonta</taxon>
        <taxon>Imparidentia</taxon>
        <taxon>Neoheterodontei</taxon>
        <taxon>Myida</taxon>
        <taxon>Dreissenoidea</taxon>
        <taxon>Dreissenidae</taxon>
        <taxon>Dreissena</taxon>
    </lineage>
</organism>
<protein>
    <submittedName>
        <fullName evidence="1">Uncharacterized protein</fullName>
    </submittedName>
</protein>
<gene>
    <name evidence="1" type="ORF">DPMN_182193</name>
</gene>
<name>A0A9D4DFC9_DREPO</name>
<dbReference type="EMBL" id="JAIWYP010000010">
    <property type="protein sequence ID" value="KAH3747763.1"/>
    <property type="molecule type" value="Genomic_DNA"/>
</dbReference>
<proteinExistence type="predicted"/>
<dbReference type="AlphaFoldDB" id="A0A9D4DFC9"/>
<sequence>MMLRRNILDFKEGQSFSEWPPRASNLLSMSKNMPCLLEHFLTVLLCGKNDSTVSNKTQRLVNSFGQDLCHAVTNGRLKLPKHLLLGMTLRHMTGSAEILTLMNHFGHCQSYSQILELETAMCNSTVGRENSIPAPISPTNNIITHLCWDNFDLNEETPSGSGTTHTAHGIVIQEKADDEVADDPSESLTQPAKITRTRSVDYQPENIPECFLSNKAEPVINTSSIAVGECETVELASASDFAWFMCRKILLHDKQLVPSWSGWVSLTTGTKHLRQSVVEYLPPVNAPMTENATVQKVLQESQKVSEFVGQKYTFVTFDLAVAKKAYSITWQNPAMYKETIIHLGAFHTLASYLGALGKRLRGSGFSEIVIESGICASGSLEQVLNGKHYNRAMRVHKLTLEALERLLFVEFVARSFVDGDYQLYETAIASMQQLAECPDHDKLAEMLTYVDFVQFYQKYLEFKDNVRQGHLGKTAQFWIDYIDKVWLILTFLRATKENDLDLYVTCIQKMCPLFFAYDHQNYAKYLSVYHLTLINLESTHPGARDLLKQNGFSVSRSDIPGTRNAVDITIEQTINRHAKSRGGIIGFSRNFAAYHRWCMTRHLRASYVEATYELAEMSTTDVDRHKDNRQANKTASERDVQKVLTSIENFVNPFCVDNKDALYCISSGSPLEKRI</sequence>
<dbReference type="PANTHER" id="PTHR46704">
    <property type="entry name" value="CXC DOMAIN-CONTAINING PROTEIN-RELATED"/>
    <property type="match status" value="1"/>
</dbReference>
<keyword evidence="2" id="KW-1185">Reference proteome</keyword>